<reference evidence="2" key="1">
    <citation type="submission" date="2022-11" db="UniProtKB">
        <authorList>
            <consortium name="WormBaseParasite"/>
        </authorList>
    </citation>
    <scope>IDENTIFICATION</scope>
</reference>
<evidence type="ECO:0000313" key="1">
    <source>
        <dbReference type="Proteomes" id="UP000887565"/>
    </source>
</evidence>
<dbReference type="Proteomes" id="UP000887565">
    <property type="component" value="Unplaced"/>
</dbReference>
<name>A0A915IM98_ROMCU</name>
<dbReference type="AlphaFoldDB" id="A0A915IM98"/>
<proteinExistence type="predicted"/>
<dbReference type="WBParaSite" id="nRc.2.0.1.t15307-RA">
    <property type="protein sequence ID" value="nRc.2.0.1.t15307-RA"/>
    <property type="gene ID" value="nRc.2.0.1.g15307"/>
</dbReference>
<keyword evidence="1" id="KW-1185">Reference proteome</keyword>
<sequence>MSKISSISNIVLFGALTVERFAPQNLLNNKINITLVQSLQKQVRLSRSGSGFKWSDPDPRVDPCLSRTFHGQHRRVAD</sequence>
<accession>A0A915IM98</accession>
<evidence type="ECO:0000313" key="2">
    <source>
        <dbReference type="WBParaSite" id="nRc.2.0.1.t15307-RA"/>
    </source>
</evidence>
<protein>
    <submittedName>
        <fullName evidence="2">Uncharacterized protein</fullName>
    </submittedName>
</protein>
<organism evidence="1 2">
    <name type="scientific">Romanomermis culicivorax</name>
    <name type="common">Nematode worm</name>
    <dbReference type="NCBI Taxonomy" id="13658"/>
    <lineage>
        <taxon>Eukaryota</taxon>
        <taxon>Metazoa</taxon>
        <taxon>Ecdysozoa</taxon>
        <taxon>Nematoda</taxon>
        <taxon>Enoplea</taxon>
        <taxon>Dorylaimia</taxon>
        <taxon>Mermithida</taxon>
        <taxon>Mermithoidea</taxon>
        <taxon>Mermithidae</taxon>
        <taxon>Romanomermis</taxon>
    </lineage>
</organism>